<dbReference type="AlphaFoldDB" id="A0A9P5N7X9"/>
<name>A0A9P5N7X9_GYMJU</name>
<comment type="caution">
    <text evidence="1">The sequence shown here is derived from an EMBL/GenBank/DDBJ whole genome shotgun (WGS) entry which is preliminary data.</text>
</comment>
<gene>
    <name evidence="1" type="ORF">CPB84DRAFT_1817996</name>
</gene>
<evidence type="ECO:0000313" key="1">
    <source>
        <dbReference type="EMBL" id="KAF8873287.1"/>
    </source>
</evidence>
<protein>
    <submittedName>
        <fullName evidence="1">Uncharacterized protein</fullName>
    </submittedName>
</protein>
<organism evidence="1 2">
    <name type="scientific">Gymnopilus junonius</name>
    <name type="common">Spectacular rustgill mushroom</name>
    <name type="synonym">Gymnopilus spectabilis subsp. junonius</name>
    <dbReference type="NCBI Taxonomy" id="109634"/>
    <lineage>
        <taxon>Eukaryota</taxon>
        <taxon>Fungi</taxon>
        <taxon>Dikarya</taxon>
        <taxon>Basidiomycota</taxon>
        <taxon>Agaricomycotina</taxon>
        <taxon>Agaricomycetes</taxon>
        <taxon>Agaricomycetidae</taxon>
        <taxon>Agaricales</taxon>
        <taxon>Agaricineae</taxon>
        <taxon>Hymenogastraceae</taxon>
        <taxon>Gymnopilus</taxon>
    </lineage>
</organism>
<accession>A0A9P5N7X9</accession>
<sequence>MSYSIINLPPHLQHLTLPRYHTTNLLLAEIMPVLKEADVNQVQNYLCVLVNELRHLWAEGVVIKTAKYPQAHKLGGFSSYTFFCTKCWVLQDKKACEESFANNVKYQSLNTKTTKAEFVKQYAIRPSELSRLEYFNICQMIIIDPMHN</sequence>
<evidence type="ECO:0000313" key="2">
    <source>
        <dbReference type="Proteomes" id="UP000724874"/>
    </source>
</evidence>
<dbReference type="Proteomes" id="UP000724874">
    <property type="component" value="Unassembled WGS sequence"/>
</dbReference>
<dbReference type="EMBL" id="JADNYJ010000242">
    <property type="protein sequence ID" value="KAF8873287.1"/>
    <property type="molecule type" value="Genomic_DNA"/>
</dbReference>
<reference evidence="1" key="1">
    <citation type="submission" date="2020-11" db="EMBL/GenBank/DDBJ databases">
        <authorList>
            <consortium name="DOE Joint Genome Institute"/>
            <person name="Ahrendt S."/>
            <person name="Riley R."/>
            <person name="Andreopoulos W."/>
            <person name="LaButti K."/>
            <person name="Pangilinan J."/>
            <person name="Ruiz-duenas F.J."/>
            <person name="Barrasa J.M."/>
            <person name="Sanchez-Garcia M."/>
            <person name="Camarero S."/>
            <person name="Miyauchi S."/>
            <person name="Serrano A."/>
            <person name="Linde D."/>
            <person name="Babiker R."/>
            <person name="Drula E."/>
            <person name="Ayuso-Fernandez I."/>
            <person name="Pacheco R."/>
            <person name="Padilla G."/>
            <person name="Ferreira P."/>
            <person name="Barriuso J."/>
            <person name="Kellner H."/>
            <person name="Castanera R."/>
            <person name="Alfaro M."/>
            <person name="Ramirez L."/>
            <person name="Pisabarro A.G."/>
            <person name="Kuo A."/>
            <person name="Tritt A."/>
            <person name="Lipzen A."/>
            <person name="He G."/>
            <person name="Yan M."/>
            <person name="Ng V."/>
            <person name="Cullen D."/>
            <person name="Martin F."/>
            <person name="Rosso M.-N."/>
            <person name="Henrissat B."/>
            <person name="Hibbett D."/>
            <person name="Martinez A.T."/>
            <person name="Grigoriev I.V."/>
        </authorList>
    </citation>
    <scope>NUCLEOTIDE SEQUENCE</scope>
    <source>
        <strain evidence="1">AH 44721</strain>
    </source>
</reference>
<proteinExistence type="predicted"/>
<dbReference type="OrthoDB" id="3269001at2759"/>
<keyword evidence="2" id="KW-1185">Reference proteome</keyword>